<reference evidence="1" key="1">
    <citation type="journal article" date="2022" name="Int. J. Mol. Sci.">
        <title>Draft Genome of Tanacetum Coccineum: Genomic Comparison of Closely Related Tanacetum-Family Plants.</title>
        <authorList>
            <person name="Yamashiro T."/>
            <person name="Shiraishi A."/>
            <person name="Nakayama K."/>
            <person name="Satake H."/>
        </authorList>
    </citation>
    <scope>NUCLEOTIDE SEQUENCE</scope>
</reference>
<evidence type="ECO:0000313" key="2">
    <source>
        <dbReference type="Proteomes" id="UP001151760"/>
    </source>
</evidence>
<evidence type="ECO:0000313" key="1">
    <source>
        <dbReference type="EMBL" id="GJT63139.1"/>
    </source>
</evidence>
<name>A0ABQ5FJH2_9ASTR</name>
<proteinExistence type="predicted"/>
<keyword evidence="2" id="KW-1185">Reference proteome</keyword>
<organism evidence="1 2">
    <name type="scientific">Tanacetum coccineum</name>
    <dbReference type="NCBI Taxonomy" id="301880"/>
    <lineage>
        <taxon>Eukaryota</taxon>
        <taxon>Viridiplantae</taxon>
        <taxon>Streptophyta</taxon>
        <taxon>Embryophyta</taxon>
        <taxon>Tracheophyta</taxon>
        <taxon>Spermatophyta</taxon>
        <taxon>Magnoliopsida</taxon>
        <taxon>eudicotyledons</taxon>
        <taxon>Gunneridae</taxon>
        <taxon>Pentapetalae</taxon>
        <taxon>asterids</taxon>
        <taxon>campanulids</taxon>
        <taxon>Asterales</taxon>
        <taxon>Asteraceae</taxon>
        <taxon>Asteroideae</taxon>
        <taxon>Anthemideae</taxon>
        <taxon>Anthemidinae</taxon>
        <taxon>Tanacetum</taxon>
    </lineage>
</organism>
<gene>
    <name evidence="1" type="ORF">Tco_1006672</name>
</gene>
<sequence length="110" mass="12730">MEKRGSLKNKLLHDLLTPTRLPHQRTQQINSSFRDVLPCPLNSFNMLTLPPWMRNLLSLTVKQKYQPQPSHVVHAGPNLENMDLETTDAFTQQKPEQMDEEFTTTAYPNV</sequence>
<comment type="caution">
    <text evidence="1">The sequence shown here is derived from an EMBL/GenBank/DDBJ whole genome shotgun (WGS) entry which is preliminary data.</text>
</comment>
<reference evidence="1" key="2">
    <citation type="submission" date="2022-01" db="EMBL/GenBank/DDBJ databases">
        <authorList>
            <person name="Yamashiro T."/>
            <person name="Shiraishi A."/>
            <person name="Satake H."/>
            <person name="Nakayama K."/>
        </authorList>
    </citation>
    <scope>NUCLEOTIDE SEQUENCE</scope>
</reference>
<accession>A0ABQ5FJH2</accession>
<dbReference type="EMBL" id="BQNB010017434">
    <property type="protein sequence ID" value="GJT63139.1"/>
    <property type="molecule type" value="Genomic_DNA"/>
</dbReference>
<dbReference type="Proteomes" id="UP001151760">
    <property type="component" value="Unassembled WGS sequence"/>
</dbReference>
<protein>
    <submittedName>
        <fullName evidence="1">Uncharacterized protein</fullName>
    </submittedName>
</protein>